<dbReference type="EnsemblPlants" id="HORVU.MOREX.r3.2HG0102510.1">
    <property type="protein sequence ID" value="HORVU.MOREX.r3.2HG0102510.1"/>
    <property type="gene ID" value="HORVU.MOREX.r3.2HG0102510"/>
</dbReference>
<proteinExistence type="predicted"/>
<protein>
    <recommendedName>
        <fullName evidence="2">Aminotransferase-like plant mobile domain-containing protein</fullName>
    </recommendedName>
</protein>
<feature type="region of interest" description="Disordered" evidence="1">
    <location>
        <begin position="434"/>
        <end position="494"/>
    </location>
</feature>
<dbReference type="Gramene" id="HORVU.MOREX.r3.2HG0102510.1">
    <property type="protein sequence ID" value="HORVU.MOREX.r3.2HG0102510.1"/>
    <property type="gene ID" value="HORVU.MOREX.r3.2HG0102510"/>
</dbReference>
<accession>A0A8I6WG34</accession>
<feature type="region of interest" description="Disordered" evidence="1">
    <location>
        <begin position="309"/>
        <end position="335"/>
    </location>
</feature>
<reference evidence="3" key="2">
    <citation type="submission" date="2020-10" db="EMBL/GenBank/DDBJ databases">
        <authorList>
            <person name="Scholz U."/>
            <person name="Mascher M."/>
            <person name="Fiebig A."/>
        </authorList>
    </citation>
    <scope>NUCLEOTIDE SEQUENCE [LARGE SCALE GENOMIC DNA]</scope>
    <source>
        <strain evidence="3">cv. Morex</strain>
    </source>
</reference>
<feature type="compositionally biased region" description="Basic residues" evidence="1">
    <location>
        <begin position="480"/>
        <end position="494"/>
    </location>
</feature>
<feature type="region of interest" description="Disordered" evidence="1">
    <location>
        <begin position="362"/>
        <end position="414"/>
    </location>
</feature>
<feature type="compositionally biased region" description="Basic and acidic residues" evidence="1">
    <location>
        <begin position="312"/>
        <end position="322"/>
    </location>
</feature>
<dbReference type="InterPro" id="IPR019557">
    <property type="entry name" value="AminoTfrase-like_pln_mobile"/>
</dbReference>
<dbReference type="PANTHER" id="PTHR46033:SF87">
    <property type="entry name" value="AMINOTRANSFERASE-LIKE PLANT MOBILE DOMAIN-CONTAINING PROTEIN"/>
    <property type="match status" value="1"/>
</dbReference>
<evidence type="ECO:0000313" key="4">
    <source>
        <dbReference type="Proteomes" id="UP000011116"/>
    </source>
</evidence>
<feature type="compositionally biased region" description="Acidic residues" evidence="1">
    <location>
        <begin position="461"/>
        <end position="475"/>
    </location>
</feature>
<reference evidence="4" key="1">
    <citation type="journal article" date="2012" name="Nature">
        <title>A physical, genetic and functional sequence assembly of the barley genome.</title>
        <authorList>
            <consortium name="The International Barley Genome Sequencing Consortium"/>
            <person name="Mayer K.F."/>
            <person name="Waugh R."/>
            <person name="Brown J.W."/>
            <person name="Schulman A."/>
            <person name="Langridge P."/>
            <person name="Platzer M."/>
            <person name="Fincher G.B."/>
            <person name="Muehlbauer G.J."/>
            <person name="Sato K."/>
            <person name="Close T.J."/>
            <person name="Wise R.P."/>
            <person name="Stein N."/>
        </authorList>
    </citation>
    <scope>NUCLEOTIDE SEQUENCE [LARGE SCALE GENOMIC DNA]</scope>
    <source>
        <strain evidence="4">cv. Morex</strain>
    </source>
</reference>
<name>A0A8I6WG34_HORVV</name>
<dbReference type="InterPro" id="IPR044824">
    <property type="entry name" value="MAIN-like"/>
</dbReference>
<keyword evidence="4" id="KW-1185">Reference proteome</keyword>
<dbReference type="AlphaFoldDB" id="A0A8I6WG34"/>
<dbReference type="PANTHER" id="PTHR46033">
    <property type="entry name" value="PROTEIN MAIN-LIKE 2"/>
    <property type="match status" value="1"/>
</dbReference>
<dbReference type="Proteomes" id="UP000011116">
    <property type="component" value="Chromosome 2H"/>
</dbReference>
<organism evidence="3 4">
    <name type="scientific">Hordeum vulgare subsp. vulgare</name>
    <name type="common">Domesticated barley</name>
    <dbReference type="NCBI Taxonomy" id="112509"/>
    <lineage>
        <taxon>Eukaryota</taxon>
        <taxon>Viridiplantae</taxon>
        <taxon>Streptophyta</taxon>
        <taxon>Embryophyta</taxon>
        <taxon>Tracheophyta</taxon>
        <taxon>Spermatophyta</taxon>
        <taxon>Magnoliopsida</taxon>
        <taxon>Liliopsida</taxon>
        <taxon>Poales</taxon>
        <taxon>Poaceae</taxon>
        <taxon>BOP clade</taxon>
        <taxon>Pooideae</taxon>
        <taxon>Triticodae</taxon>
        <taxon>Triticeae</taxon>
        <taxon>Hordeinae</taxon>
        <taxon>Hordeum</taxon>
    </lineage>
</organism>
<evidence type="ECO:0000259" key="2">
    <source>
        <dbReference type="Pfam" id="PF10536"/>
    </source>
</evidence>
<dbReference type="GO" id="GO:0010073">
    <property type="term" value="P:meristem maintenance"/>
    <property type="evidence" value="ECO:0007669"/>
    <property type="project" value="InterPro"/>
</dbReference>
<dbReference type="Pfam" id="PF10536">
    <property type="entry name" value="PMD"/>
    <property type="match status" value="1"/>
</dbReference>
<reference evidence="3" key="3">
    <citation type="submission" date="2022-01" db="UniProtKB">
        <authorList>
            <consortium name="EnsemblPlants"/>
        </authorList>
    </citation>
    <scope>IDENTIFICATION</scope>
    <source>
        <strain evidence="3">subsp. vulgare</strain>
    </source>
</reference>
<sequence>MVWLLNDVYDAEHRAYFMSEKKMELTPLKIRSHGASSVMHYDERYTPYIEMTGLLPFVQLVSRSTPNLNAAAVTALIDRWRPETHSFHLRTGEMTVTLQDVSMITALPIEGKPLCMSTDSEGWRHQMEALIGMSPQEPEVEDGGKKDRVPAGATFTWIAANFAHCPEDADDEVIQRYARVYMWYVISRTIFADGTGKNAPWMWLKALTILDNKFSWGSAALAYLYRQLDDACRRTTKDGGVGGCMLLLSVWSWERLPVGRPKSSKWNTWDDHDNPVRQPTWAYKWDLVSEVASEVNLLYKQYTNEMDSLTPEQRKEVKKQADESEDILDNTPGGKKGESALHLFIKEQGKKLRRLSNILGCRDPEYVSPSRSGSSDRNTLDDSASSSARMDDGDITQRNTQEDDVDTPQAADDMTLKVFQRSAYMLKPRKEFKRYSPDDYAKGKNLVAGSSRLSSMRSREDEVEDDDDDESDDPDQFVVARRKKLVSKRGRGPK</sequence>
<feature type="domain" description="Aminotransferase-like plant mobile" evidence="2">
    <location>
        <begin position="59"/>
        <end position="313"/>
    </location>
</feature>
<evidence type="ECO:0000313" key="3">
    <source>
        <dbReference type="EnsemblPlants" id="HORVU.MOREX.r3.2HG0102510.1"/>
    </source>
</evidence>
<evidence type="ECO:0000256" key="1">
    <source>
        <dbReference type="SAM" id="MobiDB-lite"/>
    </source>
</evidence>